<dbReference type="STRING" id="61395.A0A1Y1W9J1"/>
<dbReference type="PANTHER" id="PTHR28529">
    <property type="entry name" value="DNA REPAIR PROTEIN SWI5 HOMOLOG"/>
    <property type="match status" value="1"/>
</dbReference>
<gene>
    <name evidence="5" type="ORF">DL89DRAFT_292660</name>
</gene>
<protein>
    <recommendedName>
        <fullName evidence="7">Swi5-domain-containing protein</fullName>
    </recommendedName>
</protein>
<comment type="similarity">
    <text evidence="1">Belongs to the SWI5/SAE3 family.</text>
</comment>
<reference evidence="5 6" key="1">
    <citation type="submission" date="2016-07" db="EMBL/GenBank/DDBJ databases">
        <title>Pervasive Adenine N6-methylation of Active Genes in Fungi.</title>
        <authorList>
            <consortium name="DOE Joint Genome Institute"/>
            <person name="Mondo S.J."/>
            <person name="Dannebaum R.O."/>
            <person name="Kuo R.C."/>
            <person name="Labutti K."/>
            <person name="Haridas S."/>
            <person name="Kuo A."/>
            <person name="Salamov A."/>
            <person name="Ahrendt S.R."/>
            <person name="Lipzen A."/>
            <person name="Sullivan W."/>
            <person name="Andreopoulos W.B."/>
            <person name="Clum A."/>
            <person name="Lindquist E."/>
            <person name="Daum C."/>
            <person name="Ramamoorthy G.K."/>
            <person name="Gryganskyi A."/>
            <person name="Culley D."/>
            <person name="Magnuson J.K."/>
            <person name="James T.Y."/>
            <person name="O'Malley M.A."/>
            <person name="Stajich J.E."/>
            <person name="Spatafora J.W."/>
            <person name="Visel A."/>
            <person name="Grigoriev I.V."/>
        </authorList>
    </citation>
    <scope>NUCLEOTIDE SEQUENCE [LARGE SCALE GENOMIC DNA]</scope>
    <source>
        <strain evidence="5 6">ATCC 12442</strain>
    </source>
</reference>
<dbReference type="PANTHER" id="PTHR28529:SF2">
    <property type="entry name" value="DNA REPAIR PROTEIN SWI5 HOMOLOG"/>
    <property type="match status" value="1"/>
</dbReference>
<evidence type="ECO:0000256" key="2">
    <source>
        <dbReference type="ARBA" id="ARBA00022763"/>
    </source>
</evidence>
<keyword evidence="3" id="KW-0234">DNA repair</keyword>
<dbReference type="Proteomes" id="UP000193922">
    <property type="component" value="Unassembled WGS sequence"/>
</dbReference>
<dbReference type="OrthoDB" id="255837at2759"/>
<dbReference type="GO" id="GO:0032798">
    <property type="term" value="C:Swi5-Sfr1 complex"/>
    <property type="evidence" value="ECO:0007669"/>
    <property type="project" value="TreeGrafter"/>
</dbReference>
<dbReference type="GeneID" id="63806977"/>
<keyword evidence="6" id="KW-1185">Reference proteome</keyword>
<dbReference type="InterPro" id="IPR010760">
    <property type="entry name" value="DNA-repair_Swi5"/>
</dbReference>
<dbReference type="GO" id="GO:0034974">
    <property type="term" value="C:Swi5-Swi2 complex"/>
    <property type="evidence" value="ECO:0007669"/>
    <property type="project" value="TreeGrafter"/>
</dbReference>
<evidence type="ECO:0000313" key="5">
    <source>
        <dbReference type="EMBL" id="ORX69978.1"/>
    </source>
</evidence>
<dbReference type="GO" id="GO:0000724">
    <property type="term" value="P:double-strand break repair via homologous recombination"/>
    <property type="evidence" value="ECO:0007669"/>
    <property type="project" value="TreeGrafter"/>
</dbReference>
<dbReference type="EMBL" id="MCFD01000006">
    <property type="protein sequence ID" value="ORX69978.1"/>
    <property type="molecule type" value="Genomic_DNA"/>
</dbReference>
<evidence type="ECO:0008006" key="7">
    <source>
        <dbReference type="Google" id="ProtNLM"/>
    </source>
</evidence>
<proteinExistence type="inferred from homology"/>
<evidence type="ECO:0000313" key="6">
    <source>
        <dbReference type="Proteomes" id="UP000193922"/>
    </source>
</evidence>
<evidence type="ECO:0000256" key="1">
    <source>
        <dbReference type="ARBA" id="ARBA00008060"/>
    </source>
</evidence>
<evidence type="ECO:0000256" key="4">
    <source>
        <dbReference type="SAM" id="MobiDB-lite"/>
    </source>
</evidence>
<comment type="caution">
    <text evidence="5">The sequence shown here is derived from an EMBL/GenBank/DDBJ whole genome shotgun (WGS) entry which is preliminary data.</text>
</comment>
<organism evidence="5 6">
    <name type="scientific">Linderina pennispora</name>
    <dbReference type="NCBI Taxonomy" id="61395"/>
    <lineage>
        <taxon>Eukaryota</taxon>
        <taxon>Fungi</taxon>
        <taxon>Fungi incertae sedis</taxon>
        <taxon>Zoopagomycota</taxon>
        <taxon>Kickxellomycotina</taxon>
        <taxon>Kickxellomycetes</taxon>
        <taxon>Kickxellales</taxon>
        <taxon>Kickxellaceae</taxon>
        <taxon>Linderina</taxon>
    </lineage>
</organism>
<feature type="region of interest" description="Disordered" evidence="4">
    <location>
        <begin position="1"/>
        <end position="27"/>
    </location>
</feature>
<dbReference type="Pfam" id="PF07061">
    <property type="entry name" value="Swi5"/>
    <property type="match status" value="1"/>
</dbReference>
<keyword evidence="2" id="KW-0227">DNA damage</keyword>
<dbReference type="AlphaFoldDB" id="A0A1Y1W9J1"/>
<name>A0A1Y1W9J1_9FUNG</name>
<accession>A0A1Y1W9J1</accession>
<dbReference type="Gene3D" id="1.20.5.170">
    <property type="match status" value="1"/>
</dbReference>
<dbReference type="RefSeq" id="XP_040743616.1">
    <property type="nucleotide sequence ID" value="XM_040890329.1"/>
</dbReference>
<evidence type="ECO:0000256" key="3">
    <source>
        <dbReference type="ARBA" id="ARBA00023204"/>
    </source>
</evidence>
<sequence length="110" mass="12238">MSDSPTKGKRRPLAADTRGLASQGDRKSELRDTIDVLQKELRAQKEKRDALLANGIGVEKARGLTDAHIERLHRYNDIKDAGQILFGKLADVQGKLVKDMYSAYSVDLDD</sequence>